<dbReference type="AlphaFoldDB" id="A0AAW3T3E5"/>
<sequence length="228" mass="23373">MIFDRVLDGLGAAIVDGTLPTGHADSIDGFVARTGASRSIVREAVRVLVGLGLVSAGRRVGLRVLPAAEWDVLDPRVIGWRLAGPDREVALAELRALRRAVEPAAAAAAAAAVVRASEAPRASDATGTDGPEALLAAADRLAAATGPGDEAAFLQADRELHRRVLELSGNAMYGRLHRVVGRALDDRAGVGPDVHDVALHVALARAITGGDAIAAAEAMGTIIDRTGA</sequence>
<evidence type="ECO:0000313" key="6">
    <source>
        <dbReference type="Proteomes" id="UP000590225"/>
    </source>
</evidence>
<name>A0AAW3T3E5_9MICO</name>
<dbReference type="InterPro" id="IPR008920">
    <property type="entry name" value="TF_FadR/GntR_C"/>
</dbReference>
<evidence type="ECO:0000256" key="1">
    <source>
        <dbReference type="ARBA" id="ARBA00023015"/>
    </source>
</evidence>
<dbReference type="SMART" id="SM00895">
    <property type="entry name" value="FCD"/>
    <property type="match status" value="1"/>
</dbReference>
<evidence type="ECO:0000259" key="4">
    <source>
        <dbReference type="SMART" id="SM00895"/>
    </source>
</evidence>
<dbReference type="EMBL" id="JACGXP010000001">
    <property type="protein sequence ID" value="MBA8989518.1"/>
    <property type="molecule type" value="Genomic_DNA"/>
</dbReference>
<dbReference type="RefSeq" id="WP_182515199.1">
    <property type="nucleotide sequence ID" value="NZ_JACGXP010000001.1"/>
</dbReference>
<dbReference type="InterPro" id="IPR011711">
    <property type="entry name" value="GntR_C"/>
</dbReference>
<dbReference type="GO" id="GO:0003677">
    <property type="term" value="F:DNA binding"/>
    <property type="evidence" value="ECO:0007669"/>
    <property type="project" value="UniProtKB-KW"/>
</dbReference>
<dbReference type="InterPro" id="IPR036388">
    <property type="entry name" value="WH-like_DNA-bd_sf"/>
</dbReference>
<dbReference type="Pfam" id="PF07729">
    <property type="entry name" value="FCD"/>
    <property type="match status" value="1"/>
</dbReference>
<keyword evidence="3" id="KW-0804">Transcription</keyword>
<dbReference type="SUPFAM" id="SSF48008">
    <property type="entry name" value="GntR ligand-binding domain-like"/>
    <property type="match status" value="1"/>
</dbReference>
<dbReference type="Gene3D" id="1.10.10.10">
    <property type="entry name" value="Winged helix-like DNA-binding domain superfamily/Winged helix DNA-binding domain"/>
    <property type="match status" value="1"/>
</dbReference>
<proteinExistence type="predicted"/>
<keyword evidence="1" id="KW-0805">Transcription regulation</keyword>
<keyword evidence="2 5" id="KW-0238">DNA-binding</keyword>
<dbReference type="Proteomes" id="UP000590225">
    <property type="component" value="Unassembled WGS sequence"/>
</dbReference>
<dbReference type="PANTHER" id="PTHR43537:SF44">
    <property type="entry name" value="GNTR FAMILY REGULATORY PROTEIN"/>
    <property type="match status" value="1"/>
</dbReference>
<comment type="caution">
    <text evidence="5">The sequence shown here is derived from an EMBL/GenBank/DDBJ whole genome shotgun (WGS) entry which is preliminary data.</text>
</comment>
<evidence type="ECO:0000256" key="2">
    <source>
        <dbReference type="ARBA" id="ARBA00023125"/>
    </source>
</evidence>
<dbReference type="Gene3D" id="1.20.120.530">
    <property type="entry name" value="GntR ligand-binding domain-like"/>
    <property type="match status" value="1"/>
</dbReference>
<dbReference type="PANTHER" id="PTHR43537">
    <property type="entry name" value="TRANSCRIPTIONAL REGULATOR, GNTR FAMILY"/>
    <property type="match status" value="1"/>
</dbReference>
<evidence type="ECO:0000313" key="5">
    <source>
        <dbReference type="EMBL" id="MBA8989518.1"/>
    </source>
</evidence>
<organism evidence="5 6">
    <name type="scientific">Curtobacterium pusillum</name>
    <dbReference type="NCBI Taxonomy" id="69373"/>
    <lineage>
        <taxon>Bacteria</taxon>
        <taxon>Bacillati</taxon>
        <taxon>Actinomycetota</taxon>
        <taxon>Actinomycetes</taxon>
        <taxon>Micrococcales</taxon>
        <taxon>Microbacteriaceae</taxon>
        <taxon>Curtobacterium</taxon>
    </lineage>
</organism>
<evidence type="ECO:0000256" key="3">
    <source>
        <dbReference type="ARBA" id="ARBA00023163"/>
    </source>
</evidence>
<feature type="domain" description="GntR C-terminal" evidence="4">
    <location>
        <begin position="93"/>
        <end position="225"/>
    </location>
</feature>
<dbReference type="InterPro" id="IPR036390">
    <property type="entry name" value="WH_DNA-bd_sf"/>
</dbReference>
<protein>
    <submittedName>
        <fullName evidence="5">DNA-binding FadR family transcriptional regulator</fullName>
    </submittedName>
</protein>
<dbReference type="SUPFAM" id="SSF46785">
    <property type="entry name" value="Winged helix' DNA-binding domain"/>
    <property type="match status" value="1"/>
</dbReference>
<reference evidence="5 6" key="1">
    <citation type="submission" date="2020-07" db="EMBL/GenBank/DDBJ databases">
        <title>Above-ground endophytic microbial communities from plants in different locations in the United States.</title>
        <authorList>
            <person name="Frank C."/>
        </authorList>
    </citation>
    <scope>NUCLEOTIDE SEQUENCE [LARGE SCALE GENOMIC DNA]</scope>
    <source>
        <strain evidence="5 6">WPL5_2</strain>
    </source>
</reference>
<accession>A0AAW3T3E5</accession>
<gene>
    <name evidence="5" type="ORF">FHW23_000750</name>
</gene>